<dbReference type="OrthoDB" id="7771506at2"/>
<dbReference type="Proteomes" id="UP000015347">
    <property type="component" value="Unassembled WGS sequence"/>
</dbReference>
<sequence>MDYSGVTATGFIQIDLGVGKADVEGFDTLISIENAIGTNGDEWIWGSDWENHLQGLDGDDMMIGMSGADTLAGGAGDDTIVGDSNYDTVDFFGASARVVVDLEAGTATGDSTDSLSGIEHVMGSDFGDYISGTLIHGNLLEGFAGNDTLTGLDGNDTLLGGDDDDTLNGGDDRDRLEGEAGSDVLAGGSHSDTLHGGAGDDTLNGGDDVDRLYGGAQDDVLDGGDATDFLTGGVGADTFVLSGIGDTGVGRWNRDEIRDFDAAEGDVINVYLVDADTTTGGNQAFTYAGTSFTGTAGELILNDYAFSGANVTIASMDVDGDAVIDGQIYIVGGAVIGDFVL</sequence>
<accession>S9RWB5</accession>
<gene>
    <name evidence="4" type="ORF">Salmuc_03920</name>
</gene>
<dbReference type="AlphaFoldDB" id="S9RWB5"/>
<dbReference type="InterPro" id="IPR018511">
    <property type="entry name" value="Hemolysin-typ_Ca-bd_CS"/>
</dbReference>
<dbReference type="eggNOG" id="COG2931">
    <property type="taxonomic scope" value="Bacteria"/>
</dbReference>
<evidence type="ECO:0000256" key="2">
    <source>
        <dbReference type="ARBA" id="ARBA00022525"/>
    </source>
</evidence>
<proteinExistence type="predicted"/>
<reference evidence="5" key="1">
    <citation type="journal article" date="2014" name="Stand. Genomic Sci.">
        <title>Genome sequence of the exopolysaccharide-producing Salipiger mucosus type strain (DSM 16094(T)), a moderately halophilic member of the Roseobacter clade.</title>
        <authorList>
            <person name="Riedel T."/>
            <person name="Spring S."/>
            <person name="Fiebig A."/>
            <person name="Petersen J."/>
            <person name="Kyrpides N.C."/>
            <person name="Goker M."/>
            <person name="Klenk H.P."/>
        </authorList>
    </citation>
    <scope>NUCLEOTIDE SEQUENCE [LARGE SCALE GENOMIC DNA]</scope>
    <source>
        <strain evidence="5">DSM 16094</strain>
    </source>
</reference>
<protein>
    <recommendedName>
        <fullName evidence="6">Alkaline phosphatase</fullName>
    </recommendedName>
</protein>
<keyword evidence="2" id="KW-0964">Secreted</keyword>
<keyword evidence="5" id="KW-1185">Reference proteome</keyword>
<evidence type="ECO:0000256" key="1">
    <source>
        <dbReference type="ARBA" id="ARBA00004613"/>
    </source>
</evidence>
<dbReference type="HOGENOM" id="CLU_813508_0_0_5"/>
<dbReference type="Pfam" id="PF00353">
    <property type="entry name" value="HemolysinCabind"/>
    <property type="match status" value="3"/>
</dbReference>
<dbReference type="STRING" id="1123237.Salmuc_03920"/>
<dbReference type="GO" id="GO:0005576">
    <property type="term" value="C:extracellular region"/>
    <property type="evidence" value="ECO:0007669"/>
    <property type="project" value="UniProtKB-SubCell"/>
</dbReference>
<dbReference type="PRINTS" id="PR00313">
    <property type="entry name" value="CABNDNGRPT"/>
</dbReference>
<dbReference type="SUPFAM" id="SSF51120">
    <property type="entry name" value="beta-Roll"/>
    <property type="match status" value="2"/>
</dbReference>
<name>S9RWB5_9RHOB</name>
<evidence type="ECO:0000313" key="5">
    <source>
        <dbReference type="Proteomes" id="UP000015347"/>
    </source>
</evidence>
<dbReference type="InterPro" id="IPR011049">
    <property type="entry name" value="Serralysin-like_metalloprot_C"/>
</dbReference>
<dbReference type="InterPro" id="IPR001343">
    <property type="entry name" value="Hemolysn_Ca-bd"/>
</dbReference>
<evidence type="ECO:0000256" key="3">
    <source>
        <dbReference type="SAM" id="MobiDB-lite"/>
    </source>
</evidence>
<dbReference type="PANTHER" id="PTHR38340">
    <property type="entry name" value="S-LAYER PROTEIN"/>
    <property type="match status" value="1"/>
</dbReference>
<dbReference type="EMBL" id="APVH01000040">
    <property type="protein sequence ID" value="EPX78304.1"/>
    <property type="molecule type" value="Genomic_DNA"/>
</dbReference>
<evidence type="ECO:0008006" key="6">
    <source>
        <dbReference type="Google" id="ProtNLM"/>
    </source>
</evidence>
<dbReference type="PANTHER" id="PTHR38340:SF1">
    <property type="entry name" value="S-LAYER PROTEIN"/>
    <property type="match status" value="1"/>
</dbReference>
<dbReference type="GO" id="GO:0005509">
    <property type="term" value="F:calcium ion binding"/>
    <property type="evidence" value="ECO:0007669"/>
    <property type="project" value="InterPro"/>
</dbReference>
<comment type="subcellular location">
    <subcellularLocation>
        <location evidence="1">Secreted</location>
    </subcellularLocation>
</comment>
<comment type="caution">
    <text evidence="4">The sequence shown here is derived from an EMBL/GenBank/DDBJ whole genome shotgun (WGS) entry which is preliminary data.</text>
</comment>
<organism evidence="4 5">
    <name type="scientific">Salipiger mucosus DSM 16094</name>
    <dbReference type="NCBI Taxonomy" id="1123237"/>
    <lineage>
        <taxon>Bacteria</taxon>
        <taxon>Pseudomonadati</taxon>
        <taxon>Pseudomonadota</taxon>
        <taxon>Alphaproteobacteria</taxon>
        <taxon>Rhodobacterales</taxon>
        <taxon>Roseobacteraceae</taxon>
        <taxon>Salipiger</taxon>
    </lineage>
</organism>
<evidence type="ECO:0000313" key="4">
    <source>
        <dbReference type="EMBL" id="EPX78304.1"/>
    </source>
</evidence>
<feature type="region of interest" description="Disordered" evidence="3">
    <location>
        <begin position="159"/>
        <end position="201"/>
    </location>
</feature>
<dbReference type="Gene3D" id="2.150.10.10">
    <property type="entry name" value="Serralysin-like metalloprotease, C-terminal"/>
    <property type="match status" value="3"/>
</dbReference>
<dbReference type="InterPro" id="IPR050557">
    <property type="entry name" value="RTX_toxin/Mannuronan_C5-epim"/>
</dbReference>
<dbReference type="PROSITE" id="PS00330">
    <property type="entry name" value="HEMOLYSIN_CALCIUM"/>
    <property type="match status" value="1"/>
</dbReference>